<feature type="transmembrane region" description="Helical" evidence="9">
    <location>
        <begin position="85"/>
        <end position="104"/>
    </location>
</feature>
<evidence type="ECO:0000313" key="11">
    <source>
        <dbReference type="Proteomes" id="UP000026962"/>
    </source>
</evidence>
<evidence type="ECO:0000256" key="9">
    <source>
        <dbReference type="SAM" id="Phobius"/>
    </source>
</evidence>
<dbReference type="HOGENOM" id="CLU_338423_0_0_1"/>
<proteinExistence type="predicted"/>
<evidence type="ECO:0008006" key="12">
    <source>
        <dbReference type="Google" id="ProtNLM"/>
    </source>
</evidence>
<dbReference type="PANTHER" id="PTHR32195">
    <property type="entry name" value="OS07G0662800 PROTEIN"/>
    <property type="match status" value="1"/>
</dbReference>
<dbReference type="AlphaFoldDB" id="A0A0E0LPE3"/>
<dbReference type="GO" id="GO:0003333">
    <property type="term" value="P:amino acid transmembrane transport"/>
    <property type="evidence" value="ECO:0007669"/>
    <property type="project" value="InterPro"/>
</dbReference>
<dbReference type="Proteomes" id="UP000026962">
    <property type="component" value="Chromosome 7"/>
</dbReference>
<feature type="transmembrane region" description="Helical" evidence="9">
    <location>
        <begin position="914"/>
        <end position="932"/>
    </location>
</feature>
<organism evidence="10">
    <name type="scientific">Oryza punctata</name>
    <name type="common">Red rice</name>
    <dbReference type="NCBI Taxonomy" id="4537"/>
    <lineage>
        <taxon>Eukaryota</taxon>
        <taxon>Viridiplantae</taxon>
        <taxon>Streptophyta</taxon>
        <taxon>Embryophyta</taxon>
        <taxon>Tracheophyta</taxon>
        <taxon>Spermatophyta</taxon>
        <taxon>Magnoliopsida</taxon>
        <taxon>Liliopsida</taxon>
        <taxon>Poales</taxon>
        <taxon>Poaceae</taxon>
        <taxon>BOP clade</taxon>
        <taxon>Oryzoideae</taxon>
        <taxon>Oryzeae</taxon>
        <taxon>Oryzinae</taxon>
        <taxon>Oryza</taxon>
    </lineage>
</organism>
<dbReference type="GO" id="GO:0005886">
    <property type="term" value="C:plasma membrane"/>
    <property type="evidence" value="ECO:0007669"/>
    <property type="project" value="UniProtKB-SubCell"/>
</dbReference>
<dbReference type="STRING" id="4537.A0A0E0LPE3"/>
<sequence length="942" mass="100213">MALTASLRCYPLLSSSASASSVSLPASTRAPVLHRTTGGPRRRLQRCQCSQQYAEKQSSGSQQQQLERLFSNLNQATMKHEPGSVTSSIFLVAGTTVGAGILAIPAVTQEAGFLASAVTCIFCWSYMVVTGLLVAEVNVNTMCELGSGGVSLVSMAMRTLGTFGVRTACQRVIGAVNGFLVFSILASFTTLVVVASGNLQWSSLLEANFSAAPQSIPIIALSFVYQNVVPVLCTNLEGDLSKVRKAIVVGTAIPLALFLIWDAVILGTLPGLAGDGTIIDPLEQLRSSNGTVGPIVEAFSFLAIGTSYIGFVLGLSDFIADLLKLPSGQNKPLPYLVTLLPPLVLSLLDPEIFFKALDFAGTYGGKDPFILSLIMNRFLVLFGVFPAAMSWSERYSDDLEAPVPPIVPGGKVTLSFVMGGALLGLSKFIEIPPAAQCVPSNGNAPNTAGKNKIEKGTKEWELPALSVAKNGRNGEKTSSRRSERGRESATRRTPAMALTASLRCYPLLSSSASASSVSLPASTRAPVLHRTTGGPRRRLQRCQCSQQYAEKQSSGSQQQQLERLFSNLNQATMKHEPGEAQHASLNFLVHTSFAFEMHRNGTVPRLDVRECHQFDLPCGRHNGAGILAIPAVTQEAGFLASAVTCIFCWSYMVVTGLLVAEVNVNTMCELGSGGVSLVSMAMRTLGTFGVRTACILASFTTLVVVASGNLQWSSLLEANFSAAPQSIPIIALSFVYQNVVPVLCTNLEGDLSKVRKAIVVGTAIPLALFLIWDAVILGTLPGLAGDGTIIDPLEQLRSSNGTVGPIVEAFSFLAIGTSYIGFVLGLSDFIADLLKLPSGQNKPLPYLVTLLPPLVLSLLDPEIFFKALDFAGTYGGKDPFILSLIMNRSAMSWSERYSDDLEAPVPPIVPGGKVTLSFVMGGALLVIFSEIFKDIMQLQGLH</sequence>
<keyword evidence="5 9" id="KW-0812">Transmembrane</keyword>
<dbReference type="InterPro" id="IPR018227">
    <property type="entry name" value="Amino_acid_transport_2"/>
</dbReference>
<evidence type="ECO:0000256" key="1">
    <source>
        <dbReference type="ARBA" id="ARBA00004429"/>
    </source>
</evidence>
<keyword evidence="6 9" id="KW-1133">Transmembrane helix</keyword>
<reference evidence="10" key="1">
    <citation type="submission" date="2015-04" db="UniProtKB">
        <authorList>
            <consortium name="EnsemblPlants"/>
        </authorList>
    </citation>
    <scope>IDENTIFICATION</scope>
</reference>
<feature type="compositionally biased region" description="Basic and acidic residues" evidence="8">
    <location>
        <begin position="472"/>
        <end position="490"/>
    </location>
</feature>
<feature type="transmembrane region" description="Helical" evidence="9">
    <location>
        <begin position="688"/>
        <end position="707"/>
    </location>
</feature>
<dbReference type="EnsemblPlants" id="OPUNC07G23770.1">
    <property type="protein sequence ID" value="OPUNC07G23770.1"/>
    <property type="gene ID" value="OPUNC07G23770"/>
</dbReference>
<name>A0A0E0LPE3_ORYPU</name>
<feature type="transmembrane region" description="Helical" evidence="9">
    <location>
        <begin position="332"/>
        <end position="348"/>
    </location>
</feature>
<keyword evidence="4" id="KW-0997">Cell inner membrane</keyword>
<reference evidence="10" key="2">
    <citation type="submission" date="2018-05" db="EMBL/GenBank/DDBJ databases">
        <title>OpunRS2 (Oryza punctata Reference Sequence Version 2).</title>
        <authorList>
            <person name="Zhang J."/>
            <person name="Kudrna D."/>
            <person name="Lee S."/>
            <person name="Talag J."/>
            <person name="Welchert J."/>
            <person name="Wing R.A."/>
        </authorList>
    </citation>
    <scope>NUCLEOTIDE SEQUENCE [LARGE SCALE GENOMIC DNA]</scope>
</reference>
<evidence type="ECO:0000256" key="7">
    <source>
        <dbReference type="ARBA" id="ARBA00023136"/>
    </source>
</evidence>
<evidence type="ECO:0000256" key="6">
    <source>
        <dbReference type="ARBA" id="ARBA00022989"/>
    </source>
</evidence>
<feature type="transmembrane region" description="Helical" evidence="9">
    <location>
        <begin position="111"/>
        <end position="133"/>
    </location>
</feature>
<comment type="subcellular location">
    <subcellularLocation>
        <location evidence="1">Cell inner membrane</location>
        <topology evidence="1">Multi-pass membrane protein</topology>
    </subcellularLocation>
</comment>
<feature type="region of interest" description="Disordered" evidence="8">
    <location>
        <begin position="515"/>
        <end position="539"/>
    </location>
</feature>
<evidence type="ECO:0000256" key="8">
    <source>
        <dbReference type="SAM" id="MobiDB-lite"/>
    </source>
</evidence>
<feature type="transmembrane region" description="Helical" evidence="9">
    <location>
        <begin position="246"/>
        <end position="266"/>
    </location>
</feature>
<evidence type="ECO:0000256" key="2">
    <source>
        <dbReference type="ARBA" id="ARBA00022448"/>
    </source>
</evidence>
<dbReference type="eggNOG" id="ENOG502QSPD">
    <property type="taxonomic scope" value="Eukaryota"/>
</dbReference>
<evidence type="ECO:0000256" key="5">
    <source>
        <dbReference type="ARBA" id="ARBA00022692"/>
    </source>
</evidence>
<feature type="region of interest" description="Disordered" evidence="8">
    <location>
        <begin position="464"/>
        <end position="495"/>
    </location>
</feature>
<feature type="transmembrane region" description="Helical" evidence="9">
    <location>
        <begin position="757"/>
        <end position="777"/>
    </location>
</feature>
<feature type="transmembrane region" description="Helical" evidence="9">
    <location>
        <begin position="172"/>
        <end position="195"/>
    </location>
</feature>
<protein>
    <recommendedName>
        <fullName evidence="12">Tyrosine-specific transport protein</fullName>
    </recommendedName>
</protein>
<dbReference type="Pfam" id="PF03222">
    <property type="entry name" value="Trp_Tyr_perm"/>
    <property type="match status" value="3"/>
</dbReference>
<keyword evidence="11" id="KW-1185">Reference proteome</keyword>
<keyword evidence="3" id="KW-1003">Cell membrane</keyword>
<evidence type="ECO:0000256" key="4">
    <source>
        <dbReference type="ARBA" id="ARBA00022519"/>
    </source>
</evidence>
<dbReference type="PANTHER" id="PTHR32195:SF26">
    <property type="entry name" value="TRYPTOPHAN OR TYROSINE TRANSPORTER PROTEIN"/>
    <property type="match status" value="1"/>
</dbReference>
<feature type="transmembrane region" description="Helical" evidence="9">
    <location>
        <begin position="368"/>
        <end position="389"/>
    </location>
</feature>
<keyword evidence="7 9" id="KW-0472">Membrane</keyword>
<evidence type="ECO:0000313" key="10">
    <source>
        <dbReference type="EnsemblPlants" id="OPUNC07G23770.1"/>
    </source>
</evidence>
<dbReference type="Gramene" id="OPUNC07G23770.1">
    <property type="protein sequence ID" value="OPUNC07G23770.1"/>
    <property type="gene ID" value="OPUNC07G23770"/>
</dbReference>
<feature type="transmembrane region" description="Helical" evidence="9">
    <location>
        <begin position="727"/>
        <end position="745"/>
    </location>
</feature>
<feature type="transmembrane region" description="Helical" evidence="9">
    <location>
        <begin position="215"/>
        <end position="234"/>
    </location>
</feature>
<accession>A0A0E0LPE3</accession>
<feature type="transmembrane region" description="Helical" evidence="9">
    <location>
        <begin position="843"/>
        <end position="859"/>
    </location>
</feature>
<keyword evidence="2" id="KW-0813">Transport</keyword>
<feature type="transmembrane region" description="Helical" evidence="9">
    <location>
        <begin position="298"/>
        <end position="320"/>
    </location>
</feature>
<evidence type="ECO:0000256" key="3">
    <source>
        <dbReference type="ARBA" id="ARBA00022475"/>
    </source>
</evidence>
<feature type="transmembrane region" description="Helical" evidence="9">
    <location>
        <begin position="809"/>
        <end position="831"/>
    </location>
</feature>